<reference evidence="3 4" key="1">
    <citation type="submission" date="2019-03" db="EMBL/GenBank/DDBJ databases">
        <title>Genomic Encyclopedia of Type Strains, Phase IV (KMG-IV): sequencing the most valuable type-strain genomes for metagenomic binning, comparative biology and taxonomic classification.</title>
        <authorList>
            <person name="Goeker M."/>
        </authorList>
    </citation>
    <scope>NUCLEOTIDE SEQUENCE [LARGE SCALE GENOMIC DNA]</scope>
    <source>
        <strain evidence="3 4">DSM 11170</strain>
    </source>
</reference>
<evidence type="ECO:0000256" key="1">
    <source>
        <dbReference type="SAM" id="Phobius"/>
    </source>
</evidence>
<feature type="domain" description="DUF2062" evidence="2">
    <location>
        <begin position="9"/>
        <end position="148"/>
    </location>
</feature>
<sequence length="162" mass="18020">MKRWQNFKRYLRLQYLRLLRLRDQPEPLARGVALGFASGFGPFFGIGVLAAYAFAALLKGNRVAAVLTALMFKWAIPLFMATNMAIGTLVLGDASGYGAQGIQSHDLMTWQFWQSAGLAYVTGSAVSSTIAYGLTYYPVRRWALQRQQGRQQRRNAASSYVA</sequence>
<keyword evidence="1" id="KW-0472">Membrane</keyword>
<evidence type="ECO:0000313" key="4">
    <source>
        <dbReference type="Proteomes" id="UP000294813"/>
    </source>
</evidence>
<gene>
    <name evidence="3" type="ORF">EDD73_10697</name>
</gene>
<feature type="transmembrane region" description="Helical" evidence="1">
    <location>
        <begin position="32"/>
        <end position="58"/>
    </location>
</feature>
<name>A0A4R2RPQ4_9FIRM</name>
<keyword evidence="1" id="KW-1133">Transmembrane helix</keyword>
<evidence type="ECO:0000313" key="3">
    <source>
        <dbReference type="EMBL" id="TCP65213.1"/>
    </source>
</evidence>
<keyword evidence="4" id="KW-1185">Reference proteome</keyword>
<feature type="transmembrane region" description="Helical" evidence="1">
    <location>
        <begin position="70"/>
        <end position="92"/>
    </location>
</feature>
<keyword evidence="1" id="KW-0812">Transmembrane</keyword>
<comment type="caution">
    <text evidence="3">The sequence shown here is derived from an EMBL/GenBank/DDBJ whole genome shotgun (WGS) entry which is preliminary data.</text>
</comment>
<dbReference type="PANTHER" id="PTHR40547">
    <property type="entry name" value="SLL0298 PROTEIN"/>
    <property type="match status" value="1"/>
</dbReference>
<feature type="transmembrane region" description="Helical" evidence="1">
    <location>
        <begin position="112"/>
        <end position="137"/>
    </location>
</feature>
<dbReference type="Proteomes" id="UP000294813">
    <property type="component" value="Unassembled WGS sequence"/>
</dbReference>
<organism evidence="3 4">
    <name type="scientific">Heliophilum fasciatum</name>
    <dbReference type="NCBI Taxonomy" id="35700"/>
    <lineage>
        <taxon>Bacteria</taxon>
        <taxon>Bacillati</taxon>
        <taxon>Bacillota</taxon>
        <taxon>Clostridia</taxon>
        <taxon>Eubacteriales</taxon>
        <taxon>Heliobacteriaceae</taxon>
        <taxon>Heliophilum</taxon>
    </lineage>
</organism>
<dbReference type="EMBL" id="SLXT01000006">
    <property type="protein sequence ID" value="TCP65213.1"/>
    <property type="molecule type" value="Genomic_DNA"/>
</dbReference>
<dbReference type="RefSeq" id="WP_165876327.1">
    <property type="nucleotide sequence ID" value="NZ_JAOQNU010000006.1"/>
</dbReference>
<dbReference type="InterPro" id="IPR018639">
    <property type="entry name" value="DUF2062"/>
</dbReference>
<evidence type="ECO:0000259" key="2">
    <source>
        <dbReference type="Pfam" id="PF09835"/>
    </source>
</evidence>
<accession>A0A4R2RPQ4</accession>
<dbReference type="PANTHER" id="PTHR40547:SF1">
    <property type="entry name" value="SLL0298 PROTEIN"/>
    <property type="match status" value="1"/>
</dbReference>
<proteinExistence type="predicted"/>
<protein>
    <recommendedName>
        <fullName evidence="2">DUF2062 domain-containing protein</fullName>
    </recommendedName>
</protein>
<dbReference type="Pfam" id="PF09835">
    <property type="entry name" value="DUF2062"/>
    <property type="match status" value="1"/>
</dbReference>
<dbReference type="AlphaFoldDB" id="A0A4R2RPQ4"/>